<comment type="caution">
    <text evidence="2">The sequence shown here is derived from an EMBL/GenBank/DDBJ whole genome shotgun (WGS) entry which is preliminary data.</text>
</comment>
<reference evidence="3" key="1">
    <citation type="journal article" date="2019" name="Int. J. Syst. Evol. Microbiol.">
        <title>The Global Catalogue of Microorganisms (GCM) 10K type strain sequencing project: providing services to taxonomists for standard genome sequencing and annotation.</title>
        <authorList>
            <consortium name="The Broad Institute Genomics Platform"/>
            <consortium name="The Broad Institute Genome Sequencing Center for Infectious Disease"/>
            <person name="Wu L."/>
            <person name="Ma J."/>
        </authorList>
    </citation>
    <scope>NUCLEOTIDE SEQUENCE [LARGE SCALE GENOMIC DNA]</scope>
    <source>
        <strain evidence="3">JCM 17759</strain>
    </source>
</reference>
<proteinExistence type="predicted"/>
<organism evidence="2 3">
    <name type="scientific">Novipirellula rosea</name>
    <dbReference type="NCBI Taxonomy" id="1031540"/>
    <lineage>
        <taxon>Bacteria</taxon>
        <taxon>Pseudomonadati</taxon>
        <taxon>Planctomycetota</taxon>
        <taxon>Planctomycetia</taxon>
        <taxon>Pirellulales</taxon>
        <taxon>Pirellulaceae</taxon>
        <taxon>Novipirellula</taxon>
    </lineage>
</organism>
<sequence length="755" mass="83704">MASDPRKLKPSECCRLLNSTPLGTVINERQLHRHRVEAGNRIGDGRHVDLLAYADWLHEKRHAPKRVSEADPYAKLKESARARNAAIALAGRDIGELPAVDDPKRKAKAAGSFRFFCEAYFRMTFHLAWSPDHLKVINKIEVAVVCGGLFSLAMARGSGKSSLAEVACIWAVLNGYRDFVCLIGSDEGHACDMLDSIKTELDSNDLLAADYPEVCFPIQSLDGIANRANGQLFQGKRTQIGWTAKEIVLPTVAGSKASGAIIKVAGLTGRIRGMKFKRPDGKTVRPSLVVLDDPQTDESARSLSQCANREAILAGAVLGLAGPGKKISGIMPCTVIRPGDMADNILNRNLHPEWNGERTRMVNAFPTNESLWHRYAEVRAEGLRAGDGGAAGTEFYRQNRDAMDAGADVSWKERFNHDELSAIQHAMNLRLQDEAAFFAEYQNEPLPEETVGADQLTADQVAGKINNLPRRRVPIAGNHLTAFIDVQGKLLFYVVAAWEDDFTGYVVDYGTYPDQQRPYFTLRDARHTLASAGEGTGLEGSIYAGLQALTGELLGQEWQRDDGAAMKIGRCLVDANWGHSTNVVYQFCRQSSHASILLPSHGRFVGASSNPFSEYKRRPGDRIGLNWRIPSIHGKRAIRHVIYDTNWWKSFTHARLAVSMGDRGCLSIFGDRAEQHRMFAEQVTAEYFVRTEGRGRVVDEWKARPEQPDNHWLDCLVGAAVAASMQGALLFGTDITPARRRDRVSFRELQRKKRK</sequence>
<dbReference type="RefSeq" id="WP_345319804.1">
    <property type="nucleotide sequence ID" value="NZ_BAABGA010000011.1"/>
</dbReference>
<gene>
    <name evidence="2" type="ORF">GCM10023156_08910</name>
</gene>
<keyword evidence="3" id="KW-1185">Reference proteome</keyword>
<dbReference type="InterPro" id="IPR046454">
    <property type="entry name" value="GpA_endonuclease"/>
</dbReference>
<evidence type="ECO:0000259" key="1">
    <source>
        <dbReference type="Pfam" id="PF20454"/>
    </source>
</evidence>
<evidence type="ECO:0000313" key="2">
    <source>
        <dbReference type="EMBL" id="GAA4447189.1"/>
    </source>
</evidence>
<evidence type="ECO:0000313" key="3">
    <source>
        <dbReference type="Proteomes" id="UP001500840"/>
    </source>
</evidence>
<accession>A0ABP8MA50</accession>
<dbReference type="Proteomes" id="UP001500840">
    <property type="component" value="Unassembled WGS sequence"/>
</dbReference>
<dbReference type="Pfam" id="PF20454">
    <property type="entry name" value="GpA_nuclease"/>
    <property type="match status" value="1"/>
</dbReference>
<feature type="domain" description="Terminase large subunit GpA endonuclease" evidence="1">
    <location>
        <begin position="453"/>
        <end position="727"/>
    </location>
</feature>
<name>A0ABP8MA50_9BACT</name>
<dbReference type="EMBL" id="BAABGA010000011">
    <property type="protein sequence ID" value="GAA4447189.1"/>
    <property type="molecule type" value="Genomic_DNA"/>
</dbReference>
<protein>
    <recommendedName>
        <fullName evidence="1">Terminase large subunit GpA endonuclease domain-containing protein</fullName>
    </recommendedName>
</protein>